<dbReference type="EC" id="5.3.1.27" evidence="3"/>
<dbReference type="PROSITE" id="PS51464">
    <property type="entry name" value="SIS"/>
    <property type="match status" value="1"/>
</dbReference>
<sequence length="179" mass="19243">MGMKVIIKELEQSADRIPEHQISNLIQKIKSHKRIFVYGTGRSGLMLKALAMRLMQIGLDAYVVGETTTPSVEKGDLLIVASASGETGSVCMTAQSAKKQGADLIVISSAEGSTLGKIQTPDITIESATKFSTSKTSIQPLGSLFEQMLLIVFDAAVLEMSREEPGSNDDMAKRHASLE</sequence>
<name>A0A6N2W1E0_9FIRM</name>
<dbReference type="GO" id="GO:1901135">
    <property type="term" value="P:carbohydrate derivative metabolic process"/>
    <property type="evidence" value="ECO:0007669"/>
    <property type="project" value="InterPro"/>
</dbReference>
<dbReference type="InterPro" id="IPR017552">
    <property type="entry name" value="PHI/rmpB"/>
</dbReference>
<evidence type="ECO:0000313" key="3">
    <source>
        <dbReference type="EMBL" id="VYT34651.1"/>
    </source>
</evidence>
<keyword evidence="3" id="KW-0413">Isomerase</keyword>
<protein>
    <submittedName>
        <fullName evidence="3">3-hexulose-6-phosphate isomerase</fullName>
        <ecNumber evidence="3">5.3.1.27</ecNumber>
    </submittedName>
</protein>
<dbReference type="CDD" id="cd05005">
    <property type="entry name" value="SIS_PHI"/>
    <property type="match status" value="1"/>
</dbReference>
<dbReference type="EMBL" id="CACRSQ010000007">
    <property type="protein sequence ID" value="VYT34651.1"/>
    <property type="molecule type" value="Genomic_DNA"/>
</dbReference>
<evidence type="ECO:0000259" key="2">
    <source>
        <dbReference type="PROSITE" id="PS51464"/>
    </source>
</evidence>
<gene>
    <name evidence="3" type="primary">hxlB_4</name>
    <name evidence="3" type="ORF">ACLFYP115_02866</name>
</gene>
<organism evidence="3">
    <name type="scientific">Anaerostipes caccae</name>
    <dbReference type="NCBI Taxonomy" id="105841"/>
    <lineage>
        <taxon>Bacteria</taxon>
        <taxon>Bacillati</taxon>
        <taxon>Bacillota</taxon>
        <taxon>Clostridia</taxon>
        <taxon>Lachnospirales</taxon>
        <taxon>Lachnospiraceae</taxon>
        <taxon>Anaerostipes</taxon>
    </lineage>
</organism>
<evidence type="ECO:0000256" key="1">
    <source>
        <dbReference type="ARBA" id="ARBA00009235"/>
    </source>
</evidence>
<reference evidence="3" key="1">
    <citation type="submission" date="2019-11" db="EMBL/GenBank/DDBJ databases">
        <authorList>
            <person name="Feng L."/>
        </authorList>
    </citation>
    <scope>NUCLEOTIDE SEQUENCE</scope>
    <source>
        <strain evidence="3">AcaccaeLFYP115</strain>
    </source>
</reference>
<dbReference type="NCBIfam" id="TIGR03127">
    <property type="entry name" value="RuMP_HxlB"/>
    <property type="match status" value="1"/>
</dbReference>
<accession>A0A6N2W1E0</accession>
<comment type="similarity">
    <text evidence="1">Belongs to the SIS family. PHI subfamily.</text>
</comment>
<dbReference type="Pfam" id="PF01380">
    <property type="entry name" value="SIS"/>
    <property type="match status" value="1"/>
</dbReference>
<dbReference type="PANTHER" id="PTHR43443">
    <property type="entry name" value="3-HEXULOSE-6-PHOSPHATE ISOMERASE"/>
    <property type="match status" value="1"/>
</dbReference>
<dbReference type="GO" id="GO:0043800">
    <property type="term" value="F:6-phospho-3-hexuloisomerase activity"/>
    <property type="evidence" value="ECO:0007669"/>
    <property type="project" value="UniProtKB-EC"/>
</dbReference>
<dbReference type="InterPro" id="IPR001347">
    <property type="entry name" value="SIS_dom"/>
</dbReference>
<dbReference type="PANTHER" id="PTHR43443:SF1">
    <property type="entry name" value="3-HEXULOSE-6-PHOSPHATE ISOMERASE"/>
    <property type="match status" value="1"/>
</dbReference>
<dbReference type="InterPro" id="IPR046348">
    <property type="entry name" value="SIS_dom_sf"/>
</dbReference>
<proteinExistence type="inferred from homology"/>
<dbReference type="SUPFAM" id="SSF53697">
    <property type="entry name" value="SIS domain"/>
    <property type="match status" value="1"/>
</dbReference>
<feature type="domain" description="SIS" evidence="2">
    <location>
        <begin position="25"/>
        <end position="165"/>
    </location>
</feature>
<dbReference type="AlphaFoldDB" id="A0A6N2W1E0"/>
<dbReference type="GO" id="GO:0097367">
    <property type="term" value="F:carbohydrate derivative binding"/>
    <property type="evidence" value="ECO:0007669"/>
    <property type="project" value="InterPro"/>
</dbReference>
<dbReference type="Gene3D" id="3.40.50.10490">
    <property type="entry name" value="Glucose-6-phosphate isomerase like protein, domain 1"/>
    <property type="match status" value="1"/>
</dbReference>
<dbReference type="RefSeq" id="WP_006566510.1">
    <property type="nucleotide sequence ID" value="NZ_BAABZP010000001.1"/>
</dbReference>